<keyword evidence="2" id="KW-1185">Reference proteome</keyword>
<proteinExistence type="predicted"/>
<reference evidence="1" key="2">
    <citation type="journal article" date="2023" name="BMC Genomics">
        <title>Pest status, molecular evolution, and epigenetic factors derived from the genome assembly of Frankliniella fusca, a thysanopteran phytovirus vector.</title>
        <authorList>
            <person name="Catto M.A."/>
            <person name="Labadie P.E."/>
            <person name="Jacobson A.L."/>
            <person name="Kennedy G.G."/>
            <person name="Srinivasan R."/>
            <person name="Hunt B.G."/>
        </authorList>
    </citation>
    <scope>NUCLEOTIDE SEQUENCE</scope>
    <source>
        <strain evidence="1">PL_HMW_Pooled</strain>
    </source>
</reference>
<comment type="caution">
    <text evidence="1">The sequence shown here is derived from an EMBL/GenBank/DDBJ whole genome shotgun (WGS) entry which is preliminary data.</text>
</comment>
<dbReference type="EMBL" id="JAHWGI010000698">
    <property type="protein sequence ID" value="KAK3917188.1"/>
    <property type="molecule type" value="Genomic_DNA"/>
</dbReference>
<protein>
    <submittedName>
        <fullName evidence="1">Copia protein</fullName>
    </submittedName>
</protein>
<dbReference type="AlphaFoldDB" id="A0AAE1H9I5"/>
<dbReference type="Proteomes" id="UP001219518">
    <property type="component" value="Unassembled WGS sequence"/>
</dbReference>
<accession>A0AAE1H9I5</accession>
<name>A0AAE1H9I5_9NEOP</name>
<organism evidence="1 2">
    <name type="scientific">Frankliniella fusca</name>
    <dbReference type="NCBI Taxonomy" id="407009"/>
    <lineage>
        <taxon>Eukaryota</taxon>
        <taxon>Metazoa</taxon>
        <taxon>Ecdysozoa</taxon>
        <taxon>Arthropoda</taxon>
        <taxon>Hexapoda</taxon>
        <taxon>Insecta</taxon>
        <taxon>Pterygota</taxon>
        <taxon>Neoptera</taxon>
        <taxon>Paraneoptera</taxon>
        <taxon>Thysanoptera</taxon>
        <taxon>Terebrantia</taxon>
        <taxon>Thripoidea</taxon>
        <taxon>Thripidae</taxon>
        <taxon>Frankliniella</taxon>
    </lineage>
</organism>
<reference evidence="1" key="1">
    <citation type="submission" date="2021-07" db="EMBL/GenBank/DDBJ databases">
        <authorList>
            <person name="Catto M.A."/>
            <person name="Jacobson A."/>
            <person name="Kennedy G."/>
            <person name="Labadie P."/>
            <person name="Hunt B.G."/>
            <person name="Srinivasan R."/>
        </authorList>
    </citation>
    <scope>NUCLEOTIDE SEQUENCE</scope>
    <source>
        <strain evidence="1">PL_HMW_Pooled</strain>
        <tissue evidence="1">Head</tissue>
    </source>
</reference>
<gene>
    <name evidence="1" type="ORF">KUF71_026102</name>
</gene>
<sequence length="58" mass="6713">MVDVALSHLSLVLHVKWNEAVEYICIRIVMKPIKIYWGQSPLMKHIASVFGWVGDDKF</sequence>
<evidence type="ECO:0000313" key="2">
    <source>
        <dbReference type="Proteomes" id="UP001219518"/>
    </source>
</evidence>
<evidence type="ECO:0000313" key="1">
    <source>
        <dbReference type="EMBL" id="KAK3917188.1"/>
    </source>
</evidence>